<dbReference type="PATRIC" id="fig|47853.6.peg.2988"/>
<dbReference type="AlphaFoldDB" id="A0A0D0X5Z5"/>
<name>A0A0D0X5Z5_9ACTN</name>
<comment type="caution">
    <text evidence="1">The sequence shown here is derived from an EMBL/GenBank/DDBJ whole genome shotgun (WGS) entry which is preliminary data.</text>
</comment>
<gene>
    <name evidence="1" type="ORF">TK50_14155</name>
</gene>
<dbReference type="Gene3D" id="3.40.630.10">
    <property type="entry name" value="Zn peptidases"/>
    <property type="match status" value="2"/>
</dbReference>
<organism evidence="1 2">
    <name type="scientific">Micromonospora haikouensis</name>
    <dbReference type="NCBI Taxonomy" id="686309"/>
    <lineage>
        <taxon>Bacteria</taxon>
        <taxon>Bacillati</taxon>
        <taxon>Actinomycetota</taxon>
        <taxon>Actinomycetes</taxon>
        <taxon>Micromonosporales</taxon>
        <taxon>Micromonosporaceae</taxon>
        <taxon>Micromonospora</taxon>
    </lineage>
</organism>
<evidence type="ECO:0000313" key="2">
    <source>
        <dbReference type="Proteomes" id="UP000032254"/>
    </source>
</evidence>
<dbReference type="RefSeq" id="WP_043963174.1">
    <property type="nucleotide sequence ID" value="NZ_JXSX01000001.1"/>
</dbReference>
<evidence type="ECO:0008006" key="3">
    <source>
        <dbReference type="Google" id="ProtNLM"/>
    </source>
</evidence>
<dbReference type="OrthoDB" id="4030071at2"/>
<reference evidence="1 2" key="1">
    <citation type="submission" date="2015-01" db="EMBL/GenBank/DDBJ databases">
        <title>Sequencing and annotation of Micromonospora carbonacea strain JXNU-1 genome.</title>
        <authorList>
            <person name="Long Z."/>
            <person name="Huang Y."/>
            <person name="Jiang Y."/>
        </authorList>
    </citation>
    <scope>NUCLEOTIDE SEQUENCE [LARGE SCALE GENOMIC DNA]</scope>
    <source>
        <strain evidence="1 2">JXNU-1</strain>
    </source>
</reference>
<dbReference type="SUPFAM" id="SSF53187">
    <property type="entry name" value="Zn-dependent exopeptidases"/>
    <property type="match status" value="1"/>
</dbReference>
<accession>A0A0D0X5Z5</accession>
<dbReference type="Proteomes" id="UP000032254">
    <property type="component" value="Unassembled WGS sequence"/>
</dbReference>
<keyword evidence="2" id="KW-1185">Reference proteome</keyword>
<evidence type="ECO:0000313" key="1">
    <source>
        <dbReference type="EMBL" id="KIR66289.1"/>
    </source>
</evidence>
<sequence length="438" mass="44870">MDDEVPAALRRAAEEAIDEAGVLDALAALGAEHSPYGRERATAHRLADWAAARWPELSWRVDPLDPTAALPDSANLVGSSALGTAPELLLYSHLDTSLTGGAEFDAPITGLDAPAPGLIRPAGADAEPVVSGFGLGVARAATAAALVGFAAAAGACRAAGRPHRLTLLLAAAGTHRTDPDAGPVAGGVAHHLDRHPLPAAAVVAKSGPPGVLTAEPGAMFVRVRLTSRFHPALFRDAAVPPGGLLAHLGRVVAALEAFRAAHLASRAGRGGQVGAEVGIGAVRAGQPGKPDLLPGRLDFHLYLVTVPGDEPAEIADALAATLAERLRGTPLGDCGVSVTGWPVHPAAATDPDAPICHWADAAWRAAHGRAPQPIRGWTGSTDGVVLRGRGVPTVRLGPPSLPSDPGDPRRDRYAVAELVRFARIYADIALRSRQISTA</sequence>
<dbReference type="EMBL" id="JXSX01000001">
    <property type="protein sequence ID" value="KIR66289.1"/>
    <property type="molecule type" value="Genomic_DNA"/>
</dbReference>
<proteinExistence type="predicted"/>
<dbReference type="GeneID" id="301305252"/>
<protein>
    <recommendedName>
        <fullName evidence="3">Acetylornithine deacetylase/Succinyl-diaminopimelate desuccinylase</fullName>
    </recommendedName>
</protein>